<accession>A0AAW1S706</accession>
<dbReference type="Gene3D" id="3.90.550.10">
    <property type="entry name" value="Spore Coat Polysaccharide Biosynthesis Protein SpsA, Chain A"/>
    <property type="match status" value="1"/>
</dbReference>
<dbReference type="PANTHER" id="PTHR12726">
    <property type="entry name" value="CERAMIDE GLUCOSYLTRANSFERASE"/>
    <property type="match status" value="1"/>
</dbReference>
<keyword evidence="7" id="KW-0808">Transferase</keyword>
<dbReference type="InterPro" id="IPR029044">
    <property type="entry name" value="Nucleotide-diphossugar_trans"/>
</dbReference>
<dbReference type="InterPro" id="IPR025993">
    <property type="entry name" value="Ceramide_glucosylTrfase"/>
</dbReference>
<dbReference type="AlphaFoldDB" id="A0AAW1S706"/>
<evidence type="ECO:0000256" key="2">
    <source>
        <dbReference type="ARBA" id="ARBA00004760"/>
    </source>
</evidence>
<proteinExistence type="inferred from homology"/>
<comment type="pathway">
    <text evidence="3">Sphingolipid metabolism.</text>
</comment>
<organism evidence="12 13">
    <name type="scientific">Elliptochloris bilobata</name>
    <dbReference type="NCBI Taxonomy" id="381761"/>
    <lineage>
        <taxon>Eukaryota</taxon>
        <taxon>Viridiplantae</taxon>
        <taxon>Chlorophyta</taxon>
        <taxon>core chlorophytes</taxon>
        <taxon>Trebouxiophyceae</taxon>
        <taxon>Trebouxiophyceae incertae sedis</taxon>
        <taxon>Elliptochloris clade</taxon>
        <taxon>Elliptochloris</taxon>
    </lineage>
</organism>
<evidence type="ECO:0000256" key="10">
    <source>
        <dbReference type="ARBA" id="ARBA00023136"/>
    </source>
</evidence>
<comment type="pathway">
    <text evidence="2">Lipid metabolism; sphingolipid metabolism.</text>
</comment>
<evidence type="ECO:0000256" key="4">
    <source>
        <dbReference type="ARBA" id="ARBA00006739"/>
    </source>
</evidence>
<comment type="similarity">
    <text evidence="4">Belongs to the glycosyltransferase 2 family.</text>
</comment>
<gene>
    <name evidence="12" type="ORF">WJX81_007075</name>
</gene>
<dbReference type="GO" id="GO:0006679">
    <property type="term" value="P:glucosylceramide biosynthetic process"/>
    <property type="evidence" value="ECO:0007669"/>
    <property type="project" value="TreeGrafter"/>
</dbReference>
<comment type="subcellular location">
    <subcellularLocation>
        <location evidence="1">Membrane</location>
        <topology evidence="1">Multi-pass membrane protein</topology>
    </subcellularLocation>
</comment>
<dbReference type="EMBL" id="JALJOU010000010">
    <property type="protein sequence ID" value="KAK9841846.1"/>
    <property type="molecule type" value="Genomic_DNA"/>
</dbReference>
<dbReference type="SUPFAM" id="SSF53448">
    <property type="entry name" value="Nucleotide-diphospho-sugar transferases"/>
    <property type="match status" value="1"/>
</dbReference>
<dbReference type="EC" id="2.4.1.80" evidence="5"/>
<evidence type="ECO:0000256" key="5">
    <source>
        <dbReference type="ARBA" id="ARBA00012699"/>
    </source>
</evidence>
<sequence length="399" mass="43043">MWTLLVKYNKIHPYEDMDVICERALLNPVGQSSGLGSIASARIVTAPHATRCSQKIANLQALSTSIGRLQSEVTCILSSPLQRKAGVRAARPGHKWVLCLDDDIELHPRSLADLVAAAEADPAAFMATGYPLDIPPPGAGLLTYAVLVYHLPLLIGFSLRARAAFVWGGCMLLPLAHLRADTYGIMAAWEHGGYSDDLIVAAQCNRHGLRILCPAFALFPQWLDGTYSPTRYWNYLRRQLYVMDTYACAAARRTNHAMLALHACLSWAFVAPAVLAALQSFVAAGWLLQGSKAGSYLEGGCARANAALAVYAAACAVAHCALVWMTSVVLELFAALSPGAPALRARDFTWPRLWVGFLLNNAALPVAAVATLALPGVVWSGVRYRKRGGRVVRVERLAA</sequence>
<comment type="caution">
    <text evidence="12">The sequence shown here is derived from an EMBL/GenBank/DDBJ whole genome shotgun (WGS) entry which is preliminary data.</text>
</comment>
<keyword evidence="13" id="KW-1185">Reference proteome</keyword>
<evidence type="ECO:0000256" key="7">
    <source>
        <dbReference type="ARBA" id="ARBA00022679"/>
    </source>
</evidence>
<keyword evidence="10 11" id="KW-0472">Membrane</keyword>
<keyword evidence="6" id="KW-0328">Glycosyltransferase</keyword>
<feature type="transmembrane region" description="Helical" evidence="11">
    <location>
        <begin position="265"/>
        <end position="288"/>
    </location>
</feature>
<evidence type="ECO:0000313" key="12">
    <source>
        <dbReference type="EMBL" id="KAK9841846.1"/>
    </source>
</evidence>
<keyword evidence="9 11" id="KW-1133">Transmembrane helix</keyword>
<evidence type="ECO:0000256" key="1">
    <source>
        <dbReference type="ARBA" id="ARBA00004141"/>
    </source>
</evidence>
<feature type="transmembrane region" description="Helical" evidence="11">
    <location>
        <begin position="308"/>
        <end position="333"/>
    </location>
</feature>
<evidence type="ECO:0000256" key="3">
    <source>
        <dbReference type="ARBA" id="ARBA00004991"/>
    </source>
</evidence>
<dbReference type="Proteomes" id="UP001445335">
    <property type="component" value="Unassembled WGS sequence"/>
</dbReference>
<evidence type="ECO:0000256" key="8">
    <source>
        <dbReference type="ARBA" id="ARBA00022692"/>
    </source>
</evidence>
<dbReference type="GO" id="GO:0016020">
    <property type="term" value="C:membrane"/>
    <property type="evidence" value="ECO:0007669"/>
    <property type="project" value="UniProtKB-SubCell"/>
</dbReference>
<keyword evidence="8 11" id="KW-0812">Transmembrane</keyword>
<protein>
    <recommendedName>
        <fullName evidence="5">ceramide glucosyltransferase</fullName>
        <ecNumber evidence="5">2.4.1.80</ecNumber>
    </recommendedName>
</protein>
<reference evidence="12 13" key="1">
    <citation type="journal article" date="2024" name="Nat. Commun.">
        <title>Phylogenomics reveals the evolutionary origins of lichenization in chlorophyte algae.</title>
        <authorList>
            <person name="Puginier C."/>
            <person name="Libourel C."/>
            <person name="Otte J."/>
            <person name="Skaloud P."/>
            <person name="Haon M."/>
            <person name="Grisel S."/>
            <person name="Petersen M."/>
            <person name="Berrin J.G."/>
            <person name="Delaux P.M."/>
            <person name="Dal Grande F."/>
            <person name="Keller J."/>
        </authorList>
    </citation>
    <scope>NUCLEOTIDE SEQUENCE [LARGE SCALE GENOMIC DNA]</scope>
    <source>
        <strain evidence="12 13">SAG 245.80</strain>
    </source>
</reference>
<feature type="transmembrane region" description="Helical" evidence="11">
    <location>
        <begin position="353"/>
        <end position="380"/>
    </location>
</feature>
<evidence type="ECO:0000256" key="6">
    <source>
        <dbReference type="ARBA" id="ARBA00022676"/>
    </source>
</evidence>
<dbReference type="PANTHER" id="PTHR12726:SF0">
    <property type="entry name" value="CERAMIDE GLUCOSYLTRANSFERASE"/>
    <property type="match status" value="1"/>
</dbReference>
<evidence type="ECO:0000256" key="11">
    <source>
        <dbReference type="SAM" id="Phobius"/>
    </source>
</evidence>
<dbReference type="GO" id="GO:0008120">
    <property type="term" value="F:ceramide glucosyltransferase activity"/>
    <property type="evidence" value="ECO:0007669"/>
    <property type="project" value="UniProtKB-EC"/>
</dbReference>
<evidence type="ECO:0000256" key="9">
    <source>
        <dbReference type="ARBA" id="ARBA00022989"/>
    </source>
</evidence>
<evidence type="ECO:0000313" key="13">
    <source>
        <dbReference type="Proteomes" id="UP001445335"/>
    </source>
</evidence>
<name>A0AAW1S706_9CHLO</name>